<name>A0A9D4XXV8_PEA</name>
<accession>A0A9D4XXV8</accession>
<dbReference type="PANTHER" id="PTHR46309:SF1">
    <property type="entry name" value="PHD FINGER PROTEIN 12"/>
    <property type="match status" value="1"/>
</dbReference>
<evidence type="ECO:0000256" key="1">
    <source>
        <dbReference type="ARBA" id="ARBA00022723"/>
    </source>
</evidence>
<reference evidence="6 7" key="1">
    <citation type="journal article" date="2022" name="Nat. Genet.">
        <title>Improved pea reference genome and pan-genome highlight genomic features and evolutionary characteristics.</title>
        <authorList>
            <person name="Yang T."/>
            <person name="Liu R."/>
            <person name="Luo Y."/>
            <person name="Hu S."/>
            <person name="Wang D."/>
            <person name="Wang C."/>
            <person name="Pandey M.K."/>
            <person name="Ge S."/>
            <person name="Xu Q."/>
            <person name="Li N."/>
            <person name="Li G."/>
            <person name="Huang Y."/>
            <person name="Saxena R.K."/>
            <person name="Ji Y."/>
            <person name="Li M."/>
            <person name="Yan X."/>
            <person name="He Y."/>
            <person name="Liu Y."/>
            <person name="Wang X."/>
            <person name="Xiang C."/>
            <person name="Varshney R.K."/>
            <person name="Ding H."/>
            <person name="Gao S."/>
            <person name="Zong X."/>
        </authorList>
    </citation>
    <scope>NUCLEOTIDE SEQUENCE [LARGE SCALE GENOMIC DNA]</scope>
    <source>
        <strain evidence="6 7">cv. Zhongwan 6</strain>
    </source>
</reference>
<dbReference type="Gene3D" id="3.40.630.30">
    <property type="match status" value="1"/>
</dbReference>
<dbReference type="PANTHER" id="PTHR46309">
    <property type="entry name" value="PHD FINGER PROTEIN 12"/>
    <property type="match status" value="1"/>
</dbReference>
<dbReference type="AlphaFoldDB" id="A0A9D4XXV8"/>
<evidence type="ECO:0000256" key="2">
    <source>
        <dbReference type="ARBA" id="ARBA00022771"/>
    </source>
</evidence>
<gene>
    <name evidence="6" type="ORF">KIW84_032189</name>
</gene>
<sequence>MMVPSQIYHDNMNDEACAICRDGGDLICCDSCPSVFHQSCLNIEELPSGDWHCIFCCCKFCGLFKESKRQDTANNPNYGCVFLTCQTCRKKYHESCFDANTNETVHFNRASVCGKICQQIFEKFEILLRGKHEVGDGFSVTLFCKSHDIHWSDSKMDEALSIMYECFQPIFVNHNANKIDMIPNILSSRWSSSPSINYAGFFTVLLENRGQAISVATIRIHENQYAEMPFIGTRYMYRKRGMCRRLMNAIESILRFLNVEMLIIPSAQEVLHTWISCFGFEPLDMNTKNLIKNKNVVKFFGVEMLQKKINKV</sequence>
<dbReference type="InterPro" id="IPR013083">
    <property type="entry name" value="Znf_RING/FYVE/PHD"/>
</dbReference>
<dbReference type="GO" id="GO:0005634">
    <property type="term" value="C:nucleus"/>
    <property type="evidence" value="ECO:0007669"/>
    <property type="project" value="TreeGrafter"/>
</dbReference>
<evidence type="ECO:0000313" key="6">
    <source>
        <dbReference type="EMBL" id="KAI5426661.1"/>
    </source>
</evidence>
<keyword evidence="2 4" id="KW-0863">Zinc-finger</keyword>
<evidence type="ECO:0000256" key="3">
    <source>
        <dbReference type="ARBA" id="ARBA00022833"/>
    </source>
</evidence>
<dbReference type="SUPFAM" id="SSF55729">
    <property type="entry name" value="Acyl-CoA N-acyltransferases (Nat)"/>
    <property type="match status" value="1"/>
</dbReference>
<evidence type="ECO:0000256" key="4">
    <source>
        <dbReference type="PROSITE-ProRule" id="PRU00146"/>
    </source>
</evidence>
<protein>
    <recommendedName>
        <fullName evidence="5">PHD-type domain-containing protein</fullName>
    </recommendedName>
</protein>
<dbReference type="Pfam" id="PF23209">
    <property type="entry name" value="IDM1_C"/>
    <property type="match status" value="1"/>
</dbReference>
<dbReference type="Gene3D" id="3.30.40.10">
    <property type="entry name" value="Zinc/RING finger domain, C3HC4 (zinc finger)"/>
    <property type="match status" value="1"/>
</dbReference>
<comment type="caution">
    <text evidence="6">The sequence shown here is derived from an EMBL/GenBank/DDBJ whole genome shotgun (WGS) entry which is preliminary data.</text>
</comment>
<evidence type="ECO:0000259" key="5">
    <source>
        <dbReference type="PROSITE" id="PS50016"/>
    </source>
</evidence>
<dbReference type="Proteomes" id="UP001058974">
    <property type="component" value="Chromosome 3"/>
</dbReference>
<dbReference type="PROSITE" id="PS50016">
    <property type="entry name" value="ZF_PHD_2"/>
    <property type="match status" value="1"/>
</dbReference>
<dbReference type="OrthoDB" id="429143at2759"/>
<dbReference type="SMART" id="SM00249">
    <property type="entry name" value="PHD"/>
    <property type="match status" value="2"/>
</dbReference>
<keyword evidence="7" id="KW-1185">Reference proteome</keyword>
<dbReference type="InterPro" id="IPR042163">
    <property type="entry name" value="PHF12"/>
</dbReference>
<dbReference type="InterPro" id="IPR011011">
    <property type="entry name" value="Znf_FYVE_PHD"/>
</dbReference>
<organism evidence="6 7">
    <name type="scientific">Pisum sativum</name>
    <name type="common">Garden pea</name>
    <name type="synonym">Lathyrus oleraceus</name>
    <dbReference type="NCBI Taxonomy" id="3888"/>
    <lineage>
        <taxon>Eukaryota</taxon>
        <taxon>Viridiplantae</taxon>
        <taxon>Streptophyta</taxon>
        <taxon>Embryophyta</taxon>
        <taxon>Tracheophyta</taxon>
        <taxon>Spermatophyta</taxon>
        <taxon>Magnoliopsida</taxon>
        <taxon>eudicotyledons</taxon>
        <taxon>Gunneridae</taxon>
        <taxon>Pentapetalae</taxon>
        <taxon>rosids</taxon>
        <taxon>fabids</taxon>
        <taxon>Fabales</taxon>
        <taxon>Fabaceae</taxon>
        <taxon>Papilionoideae</taxon>
        <taxon>50 kb inversion clade</taxon>
        <taxon>NPAAA clade</taxon>
        <taxon>Hologalegina</taxon>
        <taxon>IRL clade</taxon>
        <taxon>Fabeae</taxon>
        <taxon>Lathyrus</taxon>
    </lineage>
</organism>
<dbReference type="InterPro" id="IPR056511">
    <property type="entry name" value="IDM1_C"/>
</dbReference>
<evidence type="ECO:0000313" key="7">
    <source>
        <dbReference type="Proteomes" id="UP001058974"/>
    </source>
</evidence>
<dbReference type="InterPro" id="IPR001965">
    <property type="entry name" value="Znf_PHD"/>
</dbReference>
<feature type="domain" description="PHD-type" evidence="5">
    <location>
        <begin position="14"/>
        <end position="59"/>
    </location>
</feature>
<dbReference type="EMBL" id="JAMSHJ010000003">
    <property type="protein sequence ID" value="KAI5426661.1"/>
    <property type="molecule type" value="Genomic_DNA"/>
</dbReference>
<dbReference type="InterPro" id="IPR019787">
    <property type="entry name" value="Znf_PHD-finger"/>
</dbReference>
<keyword evidence="1" id="KW-0479">Metal-binding</keyword>
<dbReference type="Gramene" id="Psat03G0218900-T1">
    <property type="protein sequence ID" value="KAI5426661.1"/>
    <property type="gene ID" value="KIW84_032189"/>
</dbReference>
<keyword evidence="3" id="KW-0862">Zinc</keyword>
<dbReference type="Pfam" id="PF00628">
    <property type="entry name" value="PHD"/>
    <property type="match status" value="1"/>
</dbReference>
<dbReference type="InterPro" id="IPR016181">
    <property type="entry name" value="Acyl_CoA_acyltransferase"/>
</dbReference>
<proteinExistence type="predicted"/>
<dbReference type="GO" id="GO:0003714">
    <property type="term" value="F:transcription corepressor activity"/>
    <property type="evidence" value="ECO:0007669"/>
    <property type="project" value="InterPro"/>
</dbReference>
<dbReference type="GO" id="GO:0006357">
    <property type="term" value="P:regulation of transcription by RNA polymerase II"/>
    <property type="evidence" value="ECO:0007669"/>
    <property type="project" value="TreeGrafter"/>
</dbReference>
<dbReference type="GO" id="GO:0008270">
    <property type="term" value="F:zinc ion binding"/>
    <property type="evidence" value="ECO:0007669"/>
    <property type="project" value="UniProtKB-KW"/>
</dbReference>
<dbReference type="SUPFAM" id="SSF57903">
    <property type="entry name" value="FYVE/PHD zinc finger"/>
    <property type="match status" value="1"/>
</dbReference>